<feature type="domain" description="HD/PDEase" evidence="2">
    <location>
        <begin position="96"/>
        <end position="256"/>
    </location>
</feature>
<dbReference type="SUPFAM" id="SSF46785">
    <property type="entry name" value="Winged helix' DNA-binding domain"/>
    <property type="match status" value="1"/>
</dbReference>
<dbReference type="InterPro" id="IPR011119">
    <property type="entry name" value="Unchr_helicase_relaxase_TraI"/>
</dbReference>
<dbReference type="NCBIfam" id="TIGR03760">
    <property type="entry name" value="ICE_TraI_Pfluor"/>
    <property type="match status" value="1"/>
</dbReference>
<feature type="region of interest" description="Disordered" evidence="1">
    <location>
        <begin position="398"/>
        <end position="420"/>
    </location>
</feature>
<dbReference type="Gene3D" id="2.40.10.200">
    <property type="entry name" value="STY4665 C-terminal domain-like"/>
    <property type="match status" value="1"/>
</dbReference>
<dbReference type="EMBL" id="AALAOU010000022">
    <property type="protein sequence ID" value="ECX6661850.1"/>
    <property type="molecule type" value="Genomic_DNA"/>
</dbReference>
<dbReference type="InterPro" id="IPR036390">
    <property type="entry name" value="WH_DNA-bd_sf"/>
</dbReference>
<evidence type="ECO:0000313" key="3">
    <source>
        <dbReference type="EMBL" id="ECX6661850.1"/>
    </source>
</evidence>
<organism evidence="3">
    <name type="scientific">Salmonella enterica</name>
    <name type="common">Salmonella choleraesuis</name>
    <dbReference type="NCBI Taxonomy" id="28901"/>
    <lineage>
        <taxon>Bacteria</taxon>
        <taxon>Pseudomonadati</taxon>
        <taxon>Pseudomonadota</taxon>
        <taxon>Gammaproteobacteria</taxon>
        <taxon>Enterobacterales</taxon>
        <taxon>Enterobacteriaceae</taxon>
        <taxon>Salmonella</taxon>
    </lineage>
</organism>
<dbReference type="SUPFAM" id="SSF109604">
    <property type="entry name" value="HD-domain/PDEase-like"/>
    <property type="match status" value="1"/>
</dbReference>
<dbReference type="AlphaFoldDB" id="A0A619I1J0"/>
<gene>
    <name evidence="3" type="ORF">F6X26_23325</name>
</gene>
<dbReference type="Pfam" id="PF07514">
    <property type="entry name" value="TraI_2"/>
    <property type="match status" value="1"/>
</dbReference>
<reference evidence="3" key="1">
    <citation type="submission" date="2019-09" db="EMBL/GenBank/DDBJ databases">
        <authorList>
            <consortium name="PulseNet: The National Subtyping Network for Foodborne Disease Surveillance"/>
            <person name="Tarr C.L."/>
            <person name="Trees E."/>
            <person name="Katz L.S."/>
            <person name="Carleton-Romer H.A."/>
            <person name="Stroika S."/>
            <person name="Kucerova Z."/>
            <person name="Roache K.F."/>
            <person name="Sabol A.L."/>
            <person name="Besser J."/>
            <person name="Gerner-Smidt P."/>
        </authorList>
    </citation>
    <scope>NUCLEOTIDE SEQUENCE</scope>
    <source>
        <strain evidence="3">PNUSAS101199</strain>
    </source>
</reference>
<evidence type="ECO:0000256" key="1">
    <source>
        <dbReference type="SAM" id="MobiDB-lite"/>
    </source>
</evidence>
<accession>A0A619I1J0</accession>
<protein>
    <submittedName>
        <fullName evidence="3">Relaxase</fullName>
    </submittedName>
</protein>
<dbReference type="Gene3D" id="1.10.3210.40">
    <property type="match status" value="1"/>
</dbReference>
<dbReference type="InterPro" id="IPR003607">
    <property type="entry name" value="HD/PDEase_dom"/>
</dbReference>
<dbReference type="NCBIfam" id="NF041494">
    <property type="entry name" value="MobH"/>
    <property type="match status" value="1"/>
</dbReference>
<dbReference type="InterPro" id="IPR022391">
    <property type="entry name" value="ICE_relaxase_PFGI-1"/>
</dbReference>
<dbReference type="InterPro" id="IPR011093">
    <property type="entry name" value="TraI_2_C"/>
</dbReference>
<dbReference type="SMART" id="SM00471">
    <property type="entry name" value="HDc"/>
    <property type="match status" value="1"/>
</dbReference>
<comment type="caution">
    <text evidence="3">The sequence shown here is derived from an EMBL/GenBank/DDBJ whole genome shotgun (WGS) entry which is preliminary data.</text>
</comment>
<name>A0A619I1J0_SALER</name>
<evidence type="ECO:0000259" key="2">
    <source>
        <dbReference type="SMART" id="SM00471"/>
    </source>
</evidence>
<dbReference type="Gene3D" id="1.10.10.10">
    <property type="entry name" value="Winged helix-like DNA-binding domain superfamily/Winged helix DNA-binding domain"/>
    <property type="match status" value="1"/>
</dbReference>
<sequence length="618" mass="69147">MNTGIHAKLKWLTGKMSQKKDAIPTVTVPPLNPGWMTPQSAEILLNTPFRQQLIKIIWQRTSLSEVLFTKLYHVPISRFAELVQQLPASEYHHHAYPGGLLDHSLEVMAFAAKLRQRHLLPAGAAPEDQAREAEAWTAGIIYAAMLHDVGKIVADMEVITEDNQRWSPWMGPLKQPYRLKYCKNRNYALHPVAASLFTTRLIPTTALNWLAQYRELYESFLFCISGHYDRAGILGELVQEADRASVAQFMGANASQALERAQPSLPRQILTALQELVQTQFKLSNPNSGSDGWLTEGALWLISKTTADRIRAWLLQQGVTSVPDNNTRLFDEMQAHGLLIPTPEGKAVWTCKITADSGWTPGCPLTLLRLSPARLWPPPTDHPASFAGQVTPVTITSNQQGATADADIEHTDNSSPTTTSETDLVDLTFSLFAPEDVHAGRNPQNIITETENETVFFPAEPQKTSVSPEHNDSEKMVADSHLIVRESPVFPDDSGFIIWLREGIRTHKIAVNDAQARVHMVEGKVFLVSPEIFKLYIKTTSGKTGDEWKLAQKSFQKLKIHCRDNEGINIYTCEVKGPRKTRKVKGYLLEKPELIFGNTIPEDNPYLSVINDHFNSDN</sequence>
<dbReference type="Pfam" id="PF07515">
    <property type="entry name" value="TraI_2_C"/>
    <property type="match status" value="1"/>
</dbReference>
<dbReference type="InterPro" id="IPR036388">
    <property type="entry name" value="WH-like_DNA-bd_sf"/>
</dbReference>
<proteinExistence type="predicted"/>